<sequence length="205" mass="22906">MKRLITFGDSVTWYDRQRYLATTHTPGQHCVGYQQVLRATFGVPVRNEGVSGETLQQIVQRVATFAFRPGDVLVLFGGINNFNKEALSQIGSPSTLAPETFTGATRHCLTQLAQTHPSMPVLLVAPYPVYKREKGWSAGAYRERILALGREFDRPVCDLWALDVKADVTRFFADDVAQTGFLFHPTDWGHRLIGRQLADALAQLN</sequence>
<comment type="caution">
    <text evidence="2">The sequence shown here is derived from an EMBL/GenBank/DDBJ whole genome shotgun (WGS) entry which is preliminary data.</text>
</comment>
<dbReference type="RefSeq" id="WP_203626091.1">
    <property type="nucleotide sequence ID" value="NZ_BOLQ01000002.1"/>
</dbReference>
<reference evidence="3" key="1">
    <citation type="journal article" date="2019" name="Int. J. Syst. Evol. Microbiol.">
        <title>The Global Catalogue of Microorganisms (GCM) 10K type strain sequencing project: providing services to taxonomists for standard genome sequencing and annotation.</title>
        <authorList>
            <consortium name="The Broad Institute Genomics Platform"/>
            <consortium name="The Broad Institute Genome Sequencing Center for Infectious Disease"/>
            <person name="Wu L."/>
            <person name="Ma J."/>
        </authorList>
    </citation>
    <scope>NUCLEOTIDE SEQUENCE [LARGE SCALE GENOMIC DNA]</scope>
    <source>
        <strain evidence="3">CCM 8980</strain>
    </source>
</reference>
<dbReference type="PANTHER" id="PTHR30383">
    <property type="entry name" value="THIOESTERASE 1/PROTEASE 1/LYSOPHOSPHOLIPASE L1"/>
    <property type="match status" value="1"/>
</dbReference>
<dbReference type="Pfam" id="PF13472">
    <property type="entry name" value="Lipase_GDSL_2"/>
    <property type="match status" value="1"/>
</dbReference>
<evidence type="ECO:0000313" key="3">
    <source>
        <dbReference type="Proteomes" id="UP001597196"/>
    </source>
</evidence>
<dbReference type="InterPro" id="IPR051532">
    <property type="entry name" value="Ester_Hydrolysis_Enzymes"/>
</dbReference>
<name>A0ABW4CGQ2_9LACO</name>
<dbReference type="Proteomes" id="UP001597196">
    <property type="component" value="Unassembled WGS sequence"/>
</dbReference>
<dbReference type="Gene3D" id="3.40.50.1110">
    <property type="entry name" value="SGNH hydrolase"/>
    <property type="match status" value="1"/>
</dbReference>
<accession>A0ABW4CGQ2</accession>
<dbReference type="EMBL" id="JBHTOC010000003">
    <property type="protein sequence ID" value="MFD1429138.1"/>
    <property type="molecule type" value="Genomic_DNA"/>
</dbReference>
<dbReference type="SUPFAM" id="SSF52266">
    <property type="entry name" value="SGNH hydrolase"/>
    <property type="match status" value="1"/>
</dbReference>
<dbReference type="InterPro" id="IPR036514">
    <property type="entry name" value="SGNH_hydro_sf"/>
</dbReference>
<organism evidence="2 3">
    <name type="scientific">Lacticaseibacillus mingshuiensis</name>
    <dbReference type="NCBI Taxonomy" id="2799574"/>
    <lineage>
        <taxon>Bacteria</taxon>
        <taxon>Bacillati</taxon>
        <taxon>Bacillota</taxon>
        <taxon>Bacilli</taxon>
        <taxon>Lactobacillales</taxon>
        <taxon>Lactobacillaceae</taxon>
        <taxon>Lacticaseibacillus</taxon>
    </lineage>
</organism>
<dbReference type="CDD" id="cd00229">
    <property type="entry name" value="SGNH_hydrolase"/>
    <property type="match status" value="1"/>
</dbReference>
<dbReference type="GO" id="GO:0016787">
    <property type="term" value="F:hydrolase activity"/>
    <property type="evidence" value="ECO:0007669"/>
    <property type="project" value="UniProtKB-KW"/>
</dbReference>
<keyword evidence="3" id="KW-1185">Reference proteome</keyword>
<feature type="domain" description="SGNH hydrolase-type esterase" evidence="1">
    <location>
        <begin position="7"/>
        <end position="192"/>
    </location>
</feature>
<protein>
    <submittedName>
        <fullName evidence="2">SGNH/GDSL hydrolase family protein</fullName>
    </submittedName>
</protein>
<proteinExistence type="predicted"/>
<dbReference type="InterPro" id="IPR013830">
    <property type="entry name" value="SGNH_hydro"/>
</dbReference>
<gene>
    <name evidence="2" type="ORF">ACFQ4P_02595</name>
</gene>
<evidence type="ECO:0000259" key="1">
    <source>
        <dbReference type="Pfam" id="PF13472"/>
    </source>
</evidence>
<evidence type="ECO:0000313" key="2">
    <source>
        <dbReference type="EMBL" id="MFD1429138.1"/>
    </source>
</evidence>
<keyword evidence="2" id="KW-0378">Hydrolase</keyword>